<evidence type="ECO:0000313" key="2">
    <source>
        <dbReference type="Proteomes" id="UP000007875"/>
    </source>
</evidence>
<dbReference type="Ensembl" id="ENSCSAVT00000002568.1">
    <property type="protein sequence ID" value="ENSCSAVP00000002527.1"/>
    <property type="gene ID" value="ENSCSAVG00000001491.1"/>
</dbReference>
<protein>
    <submittedName>
        <fullName evidence="1">Uncharacterized protein</fullName>
    </submittedName>
</protein>
<reference evidence="1" key="3">
    <citation type="submission" date="2025-09" db="UniProtKB">
        <authorList>
            <consortium name="Ensembl"/>
        </authorList>
    </citation>
    <scope>IDENTIFICATION</scope>
</reference>
<proteinExistence type="predicted"/>
<keyword evidence="2" id="KW-1185">Reference proteome</keyword>
<evidence type="ECO:0000313" key="1">
    <source>
        <dbReference type="Ensembl" id="ENSCSAVP00000002527.1"/>
    </source>
</evidence>
<dbReference type="PANTHER" id="PTHR12776:SF1">
    <property type="entry name" value="KAZRIN"/>
    <property type="match status" value="1"/>
</dbReference>
<dbReference type="InterPro" id="IPR037614">
    <property type="entry name" value="Kazrin"/>
</dbReference>
<name>H2YB29_CIOSA</name>
<dbReference type="Proteomes" id="UP000007875">
    <property type="component" value="Unassembled WGS sequence"/>
</dbReference>
<reference evidence="2" key="1">
    <citation type="submission" date="2003-08" db="EMBL/GenBank/DDBJ databases">
        <authorList>
            <person name="Birren B."/>
            <person name="Nusbaum C."/>
            <person name="Abebe A."/>
            <person name="Abouelleil A."/>
            <person name="Adekoya E."/>
            <person name="Ait-zahra M."/>
            <person name="Allen N."/>
            <person name="Allen T."/>
            <person name="An P."/>
            <person name="Anderson M."/>
            <person name="Anderson S."/>
            <person name="Arachchi H."/>
            <person name="Armbruster J."/>
            <person name="Bachantsang P."/>
            <person name="Baldwin J."/>
            <person name="Barry A."/>
            <person name="Bayul T."/>
            <person name="Blitshsteyn B."/>
            <person name="Bloom T."/>
            <person name="Blye J."/>
            <person name="Boguslavskiy L."/>
            <person name="Borowsky M."/>
            <person name="Boukhgalter B."/>
            <person name="Brunache A."/>
            <person name="Butler J."/>
            <person name="Calixte N."/>
            <person name="Calvo S."/>
            <person name="Camarata J."/>
            <person name="Campo K."/>
            <person name="Chang J."/>
            <person name="Cheshatsang Y."/>
            <person name="Citroen M."/>
            <person name="Collymore A."/>
            <person name="Considine T."/>
            <person name="Cook A."/>
            <person name="Cooke P."/>
            <person name="Corum B."/>
            <person name="Cuomo C."/>
            <person name="David R."/>
            <person name="Dawoe T."/>
            <person name="Degray S."/>
            <person name="Dodge S."/>
            <person name="Dooley K."/>
            <person name="Dorje P."/>
            <person name="Dorjee K."/>
            <person name="Dorris L."/>
            <person name="Duffey N."/>
            <person name="Dupes A."/>
            <person name="Elkins T."/>
            <person name="Engels R."/>
            <person name="Erickson J."/>
            <person name="Farina A."/>
            <person name="Faro S."/>
            <person name="Ferreira P."/>
            <person name="Fischer H."/>
            <person name="Fitzgerald M."/>
            <person name="Foley K."/>
            <person name="Gage D."/>
            <person name="Galagan J."/>
            <person name="Gearin G."/>
            <person name="Gnerre S."/>
            <person name="Gnirke A."/>
            <person name="Goyette A."/>
            <person name="Graham J."/>
            <person name="Grandbois E."/>
            <person name="Gyaltsen K."/>
            <person name="Hafez N."/>
            <person name="Hagopian D."/>
            <person name="Hagos B."/>
            <person name="Hall J."/>
            <person name="Hatcher B."/>
            <person name="Heller A."/>
            <person name="Higgins H."/>
            <person name="Honan T."/>
            <person name="Horn A."/>
            <person name="Houde N."/>
            <person name="Hughes L."/>
            <person name="Hulme W."/>
            <person name="Husby E."/>
            <person name="Iliev I."/>
            <person name="Jaffe D."/>
            <person name="Jones C."/>
            <person name="Kamal M."/>
            <person name="Kamat A."/>
            <person name="Kamvysselis M."/>
            <person name="Karlsson E."/>
            <person name="Kells C."/>
            <person name="Kieu A."/>
            <person name="Kisner P."/>
            <person name="Kodira C."/>
            <person name="Kulbokas E."/>
            <person name="Labutti K."/>
            <person name="Lama D."/>
            <person name="Landers T."/>
            <person name="Leger J."/>
            <person name="Levine S."/>
            <person name="Lewis D."/>
            <person name="Lewis T."/>
            <person name="Lindblad-toh K."/>
            <person name="Liu X."/>
            <person name="Lokyitsang T."/>
            <person name="Lokyitsang Y."/>
            <person name="Lucien O."/>
            <person name="Lui A."/>
            <person name="Ma L.J."/>
            <person name="Mabbitt R."/>
            <person name="Macdonald J."/>
            <person name="Maclean C."/>
            <person name="Major J."/>
            <person name="Manning J."/>
            <person name="Marabella R."/>
            <person name="Maru K."/>
            <person name="Matthews C."/>
            <person name="Mauceli E."/>
            <person name="Mccarthy M."/>
            <person name="Mcdonough S."/>
            <person name="Mcghee T."/>
            <person name="Meldrim J."/>
            <person name="Meneus L."/>
            <person name="Mesirov J."/>
            <person name="Mihalev A."/>
            <person name="Mihova T."/>
            <person name="Mikkelsen T."/>
            <person name="Mlenga V."/>
            <person name="Moru K."/>
            <person name="Mozes J."/>
            <person name="Mulrain L."/>
            <person name="Munson G."/>
            <person name="Naylor J."/>
            <person name="Newes C."/>
            <person name="Nguyen C."/>
            <person name="Nguyen N."/>
            <person name="Nguyen T."/>
            <person name="Nicol R."/>
            <person name="Nielsen C."/>
            <person name="Nizzari M."/>
            <person name="Norbu C."/>
            <person name="Norbu N."/>
            <person name="O'donnell P."/>
            <person name="Okoawo O."/>
            <person name="O'leary S."/>
            <person name="Omotosho B."/>
            <person name="O'neill K."/>
            <person name="Osman S."/>
            <person name="Parker S."/>
            <person name="Perrin D."/>
            <person name="Phunkhang P."/>
            <person name="Piqani B."/>
            <person name="Purcell S."/>
            <person name="Rachupka T."/>
            <person name="Ramasamy U."/>
            <person name="Rameau R."/>
            <person name="Ray V."/>
            <person name="Raymond C."/>
            <person name="Retta R."/>
            <person name="Richardson S."/>
            <person name="Rise C."/>
            <person name="Rodriguez J."/>
            <person name="Rogers J."/>
            <person name="Rogov P."/>
            <person name="Rutman M."/>
            <person name="Schupbach R."/>
            <person name="Seaman C."/>
            <person name="Settipalli S."/>
            <person name="Sharpe T."/>
            <person name="Sheridan J."/>
            <person name="Sherpa N."/>
            <person name="Shi J."/>
            <person name="Smirnov S."/>
            <person name="Smith C."/>
            <person name="Sougnez C."/>
            <person name="Spencer B."/>
            <person name="Stalker J."/>
            <person name="Stange-thomann N."/>
            <person name="Stavropoulos S."/>
            <person name="Stetson K."/>
            <person name="Stone C."/>
            <person name="Stone S."/>
            <person name="Stubbs M."/>
            <person name="Talamas J."/>
            <person name="Tchuinga P."/>
            <person name="Tenzing P."/>
            <person name="Tesfaye S."/>
            <person name="Theodore J."/>
            <person name="Thoulutsang Y."/>
            <person name="Topham K."/>
            <person name="Towey S."/>
            <person name="Tsamla T."/>
            <person name="Tsomo N."/>
            <person name="Vallee D."/>
            <person name="Vassiliev H."/>
            <person name="Venkataraman V."/>
            <person name="Vinson J."/>
            <person name="Vo A."/>
            <person name="Wade C."/>
            <person name="Wang S."/>
            <person name="Wangchuk T."/>
            <person name="Wangdi T."/>
            <person name="Whittaker C."/>
            <person name="Wilkinson J."/>
            <person name="Wu Y."/>
            <person name="Wyman D."/>
            <person name="Yadav S."/>
            <person name="Yang S."/>
            <person name="Yang X."/>
            <person name="Yeager S."/>
            <person name="Yee E."/>
            <person name="Young G."/>
            <person name="Zainoun J."/>
            <person name="Zembeck L."/>
            <person name="Zimmer A."/>
            <person name="Zody M."/>
            <person name="Lander E."/>
        </authorList>
    </citation>
    <scope>NUCLEOTIDE SEQUENCE [LARGE SCALE GENOMIC DNA]</scope>
</reference>
<dbReference type="HOGENOM" id="CLU_2873431_0_0_1"/>
<dbReference type="AlphaFoldDB" id="H2YB29"/>
<accession>H2YB29</accession>
<dbReference type="GeneTree" id="ENSGT00940000154570"/>
<reference evidence="1" key="2">
    <citation type="submission" date="2025-08" db="UniProtKB">
        <authorList>
            <consortium name="Ensembl"/>
        </authorList>
    </citation>
    <scope>IDENTIFICATION</scope>
</reference>
<organism evidence="1 2">
    <name type="scientific">Ciona savignyi</name>
    <name type="common">Pacific transparent sea squirt</name>
    <dbReference type="NCBI Taxonomy" id="51511"/>
    <lineage>
        <taxon>Eukaryota</taxon>
        <taxon>Metazoa</taxon>
        <taxon>Chordata</taxon>
        <taxon>Tunicata</taxon>
        <taxon>Ascidiacea</taxon>
        <taxon>Phlebobranchia</taxon>
        <taxon>Cionidae</taxon>
        <taxon>Ciona</taxon>
    </lineage>
</organism>
<dbReference type="PANTHER" id="PTHR12776">
    <property type="entry name" value="KAZRIN-RELATED"/>
    <property type="match status" value="1"/>
</dbReference>
<sequence length="64" mass="7283">MRGLLMDAQAKFKKMVDNNRRLANHIDGTIQSANQEVNNLRVELNVTNQKLLELSMVKDACTHC</sequence>